<dbReference type="AlphaFoldDB" id="A0A0B2VPP7"/>
<organism evidence="1 2">
    <name type="scientific">Toxocara canis</name>
    <name type="common">Canine roundworm</name>
    <dbReference type="NCBI Taxonomy" id="6265"/>
    <lineage>
        <taxon>Eukaryota</taxon>
        <taxon>Metazoa</taxon>
        <taxon>Ecdysozoa</taxon>
        <taxon>Nematoda</taxon>
        <taxon>Chromadorea</taxon>
        <taxon>Rhabditida</taxon>
        <taxon>Spirurina</taxon>
        <taxon>Ascaridomorpha</taxon>
        <taxon>Ascaridoidea</taxon>
        <taxon>Toxocaridae</taxon>
        <taxon>Toxocara</taxon>
    </lineage>
</organism>
<reference evidence="1 2" key="1">
    <citation type="submission" date="2014-11" db="EMBL/GenBank/DDBJ databases">
        <title>Genetic blueprint of the zoonotic pathogen Toxocara canis.</title>
        <authorList>
            <person name="Zhu X.-Q."/>
            <person name="Korhonen P.K."/>
            <person name="Cai H."/>
            <person name="Young N.D."/>
            <person name="Nejsum P."/>
            <person name="von Samson-Himmelstjerna G."/>
            <person name="Boag P.R."/>
            <person name="Tan P."/>
            <person name="Li Q."/>
            <person name="Min J."/>
            <person name="Yang Y."/>
            <person name="Wang X."/>
            <person name="Fang X."/>
            <person name="Hall R.S."/>
            <person name="Hofmann A."/>
            <person name="Sternberg P.W."/>
            <person name="Jex A.R."/>
            <person name="Gasser R.B."/>
        </authorList>
    </citation>
    <scope>NUCLEOTIDE SEQUENCE [LARGE SCALE GENOMIC DNA]</scope>
    <source>
        <strain evidence="1">PN_DK_2014</strain>
    </source>
</reference>
<name>A0A0B2VPP7_TOXCA</name>
<dbReference type="Proteomes" id="UP000031036">
    <property type="component" value="Unassembled WGS sequence"/>
</dbReference>
<evidence type="ECO:0000313" key="1">
    <source>
        <dbReference type="EMBL" id="KHN83309.1"/>
    </source>
</evidence>
<sequence length="102" mass="11722">MKGVELASSEEPYGHAQCCFGHVSQLFDEEARIDDRITSTAIVRNKIEDVEDYRSRTCITQVRPPKDAFELDAISWRGGKQSGKLRTVMSRQYGFYCKLERD</sequence>
<proteinExistence type="predicted"/>
<comment type="caution">
    <text evidence="1">The sequence shown here is derived from an EMBL/GenBank/DDBJ whole genome shotgun (WGS) entry which is preliminary data.</text>
</comment>
<accession>A0A0B2VPP7</accession>
<gene>
    <name evidence="1" type="ORF">Tcan_13479</name>
</gene>
<protein>
    <submittedName>
        <fullName evidence="1">Uncharacterized protein</fullName>
    </submittedName>
</protein>
<keyword evidence="2" id="KW-1185">Reference proteome</keyword>
<dbReference type="EMBL" id="JPKZ01001202">
    <property type="protein sequence ID" value="KHN83309.1"/>
    <property type="molecule type" value="Genomic_DNA"/>
</dbReference>
<evidence type="ECO:0000313" key="2">
    <source>
        <dbReference type="Proteomes" id="UP000031036"/>
    </source>
</evidence>